<dbReference type="AlphaFoldDB" id="A0A9P4JZD5"/>
<gene>
    <name evidence="1" type="ORF">GQ43DRAFT_445652</name>
</gene>
<dbReference type="CDD" id="cd02208">
    <property type="entry name" value="cupin_RmlC-like"/>
    <property type="match status" value="1"/>
</dbReference>
<dbReference type="InterPro" id="IPR014710">
    <property type="entry name" value="RmlC-like_jellyroll"/>
</dbReference>
<sequence>MIPIIPYHNSAGQAEIHKFGGLLTSEFLEAPPGRSFLMRQTYRHTVEGPIPDNLRKLIESPNRPKGPPMHFHQFQTEYFKVEYGICVVEVNGVPQILTPEDDEISCKAGNIHQFYIHPDSPEKMTVLLSASDPGIDYQLDRCFFENWYGYWHDAHLYHGGLDLIQTLQIHDAGDHYTPAPAWMPFRRFFGYWACVIIGRWIGGLLGYKPFFKEYTTDWDWAVAKMKGNFWTRRNVEDSYTVKTPWERQVELSSGPKPHNADFEELVTDMTAKERRRRRGVVNGVDGVEGVDARGSATGVKLNGQANGDVVGRQKH</sequence>
<reference evidence="1" key="1">
    <citation type="journal article" date="2020" name="Stud. Mycol.">
        <title>101 Dothideomycetes genomes: a test case for predicting lifestyles and emergence of pathogens.</title>
        <authorList>
            <person name="Haridas S."/>
            <person name="Albert R."/>
            <person name="Binder M."/>
            <person name="Bloem J."/>
            <person name="Labutti K."/>
            <person name="Salamov A."/>
            <person name="Andreopoulos B."/>
            <person name="Baker S."/>
            <person name="Barry K."/>
            <person name="Bills G."/>
            <person name="Bluhm B."/>
            <person name="Cannon C."/>
            <person name="Castanera R."/>
            <person name="Culley D."/>
            <person name="Daum C."/>
            <person name="Ezra D."/>
            <person name="Gonzalez J."/>
            <person name="Henrissat B."/>
            <person name="Kuo A."/>
            <person name="Liang C."/>
            <person name="Lipzen A."/>
            <person name="Lutzoni F."/>
            <person name="Magnuson J."/>
            <person name="Mondo S."/>
            <person name="Nolan M."/>
            <person name="Ohm R."/>
            <person name="Pangilinan J."/>
            <person name="Park H.-J."/>
            <person name="Ramirez L."/>
            <person name="Alfaro M."/>
            <person name="Sun H."/>
            <person name="Tritt A."/>
            <person name="Yoshinaga Y."/>
            <person name="Zwiers L.-H."/>
            <person name="Turgeon B."/>
            <person name="Goodwin S."/>
            <person name="Spatafora J."/>
            <person name="Crous P."/>
            <person name="Grigoriev I."/>
        </authorList>
    </citation>
    <scope>NUCLEOTIDE SEQUENCE</scope>
    <source>
        <strain evidence="1">ATCC 74209</strain>
    </source>
</reference>
<comment type="caution">
    <text evidence="1">The sequence shown here is derived from an EMBL/GenBank/DDBJ whole genome shotgun (WGS) entry which is preliminary data.</text>
</comment>
<name>A0A9P4JZD5_9PLEO</name>
<dbReference type="InterPro" id="IPR011051">
    <property type="entry name" value="RmlC_Cupin_sf"/>
</dbReference>
<dbReference type="SUPFAM" id="SSF51182">
    <property type="entry name" value="RmlC-like cupins"/>
    <property type="match status" value="1"/>
</dbReference>
<dbReference type="Gene3D" id="2.60.120.10">
    <property type="entry name" value="Jelly Rolls"/>
    <property type="match status" value="1"/>
</dbReference>
<evidence type="ECO:0008006" key="3">
    <source>
        <dbReference type="Google" id="ProtNLM"/>
    </source>
</evidence>
<proteinExistence type="predicted"/>
<organism evidence="1 2">
    <name type="scientific">Delitschia confertaspora ATCC 74209</name>
    <dbReference type="NCBI Taxonomy" id="1513339"/>
    <lineage>
        <taxon>Eukaryota</taxon>
        <taxon>Fungi</taxon>
        <taxon>Dikarya</taxon>
        <taxon>Ascomycota</taxon>
        <taxon>Pezizomycotina</taxon>
        <taxon>Dothideomycetes</taxon>
        <taxon>Pleosporomycetidae</taxon>
        <taxon>Pleosporales</taxon>
        <taxon>Delitschiaceae</taxon>
        <taxon>Delitschia</taxon>
    </lineage>
</organism>
<dbReference type="Proteomes" id="UP000799536">
    <property type="component" value="Unassembled WGS sequence"/>
</dbReference>
<dbReference type="EMBL" id="ML993847">
    <property type="protein sequence ID" value="KAF2205969.1"/>
    <property type="molecule type" value="Genomic_DNA"/>
</dbReference>
<protein>
    <recommendedName>
        <fullName evidence="3">Cupin domain protein</fullName>
    </recommendedName>
</protein>
<accession>A0A9P4JZD5</accession>
<dbReference type="OrthoDB" id="9976870at2759"/>
<evidence type="ECO:0000313" key="2">
    <source>
        <dbReference type="Proteomes" id="UP000799536"/>
    </source>
</evidence>
<evidence type="ECO:0000313" key="1">
    <source>
        <dbReference type="EMBL" id="KAF2205969.1"/>
    </source>
</evidence>
<keyword evidence="2" id="KW-1185">Reference proteome</keyword>